<dbReference type="Pfam" id="PF08662">
    <property type="entry name" value="eIF2A"/>
    <property type="match status" value="1"/>
</dbReference>
<feature type="compositionally biased region" description="Low complexity" evidence="8">
    <location>
        <begin position="1076"/>
        <end position="1088"/>
    </location>
</feature>
<dbReference type="GO" id="GO:0003700">
    <property type="term" value="F:DNA-binding transcription factor activity"/>
    <property type="evidence" value="ECO:0007669"/>
    <property type="project" value="InterPro"/>
</dbReference>
<feature type="region of interest" description="Disordered" evidence="8">
    <location>
        <begin position="1062"/>
        <end position="1094"/>
    </location>
</feature>
<feature type="compositionally biased region" description="Polar residues" evidence="8">
    <location>
        <begin position="885"/>
        <end position="895"/>
    </location>
</feature>
<dbReference type="GO" id="GO:0005852">
    <property type="term" value="C:eukaryotic translation initiation factor 3 complex"/>
    <property type="evidence" value="ECO:0007669"/>
    <property type="project" value="UniProtKB-UniRule"/>
</dbReference>
<dbReference type="GO" id="GO:0001732">
    <property type="term" value="P:formation of cytoplasmic translation initiation complex"/>
    <property type="evidence" value="ECO:0007669"/>
    <property type="project" value="UniProtKB-UniRule"/>
</dbReference>
<sequence length="1199" mass="135327">MCSEFSKKGVSIKQDDIFMPWDSSAGKNKGSYEEAEHALASMHNHPFDARHTFKVNHFTDIERYEDLDETYVEPELEEYTPREHLRAWLADPQGRDQFVTYRGDEVLINWHGKPSQCEIAYQPDWKDFLYVAWSPLGTFVATLHRQGVRLWGGPSWKPQQRFAHPLVKLIDFSPCEQYLVTWSNEPIVVPEGAIQGPQYFSPDDEGNNIAVWDIKSGDLLRTFSTHNEGDSASSKKQMQWPALKWSPDDKYVARITPGQMISVHELPSMYLQGKKSIKIEGVVDFEWCPIGDKDKDESSKSTKKAHENMLVYWTPEVANQPARVTLMAFPSRAILRQKNLFNVTECKLYWQNQGDFLCVKVDRHTKTKKSIFCNLEIFRMREKDYPVEVVELKDTVMDFSWEPKGERFAIVSSSDPNLGNPGPGVTIKTDVSFYQLDRQKNDFRLLRTLSARTSNAIRWSPRGRHVVLATVGSSSKSELEFWDLDFNTDDTHRKDPQVDWGTGIQLLGTADHYGVTDVEWDPSGRYLATSASAWTHTLENGYAIWDFRGQELVKLIQDRFKQFIWRPRPPTLLPKEKQKQIRRNLKEFSRAFDEEDAAEESNVSAELIALRKRLVDEWNAWRTLRKKELGDEQVQRLQSKEDAKEEIEVWVDEVIEQTEEVTQSADLIDYPAASDCRTPSGQVAAVPSLPRSIIHTTFTVHHPMSSSSSTLWATASKEWVIQPKPKPGRKPKKELLAPLKDEQEVDAKGRRFQNRAAQRAFRERKQSQLSELQARIQSYEQGEIERNVALQSIAKRLKEENDQLRQENTALQARIAQITADAEARATETPQTADKKRWRDESPQSTTSLPTSARKKPKKAVDPEEGTMTSLHSSRLPSPSSMVSTPDSASTNCTPYISHPYGTPPDDYDNFQSLSSVSKHTNDILSSFVPFGCGFCDGGNICVCQEIAGHEGDRSLDFKDDFGGSDLMQISQANVHDKAKENPQLSILDNLPAYQPALPLRRRTTGVTQINSIFPVTPLSERATNATCSGDPSNCLACGDDAFGKAFCDAIGNTTATKKRCDNCPGGSQCQDNRSHPSGDTPSSSDPGRTADLMPTNDAWRQLKAHPNVQFADLSLLAEVVASRSKCSGPRIAISPPDTQDSAPPSINPRNPQSHQDRNNSPPRLVPQEVLLECGRRSLRHVHADGVREALRLLDAKFS</sequence>
<comment type="caution">
    <text evidence="10">The sequence shown here is derived from an EMBL/GenBank/DDBJ whole genome shotgun (WGS) entry which is preliminary data.</text>
</comment>
<dbReference type="Gene3D" id="1.20.5.170">
    <property type="match status" value="1"/>
</dbReference>
<evidence type="ECO:0000256" key="3">
    <source>
        <dbReference type="ARBA" id="ARBA00022884"/>
    </source>
</evidence>
<dbReference type="InterPro" id="IPR015943">
    <property type="entry name" value="WD40/YVTN_repeat-like_dom_sf"/>
</dbReference>
<feature type="compositionally biased region" description="Low complexity" evidence="8">
    <location>
        <begin position="870"/>
        <end position="884"/>
    </location>
</feature>
<dbReference type="Proteomes" id="UP000567179">
    <property type="component" value="Unassembled WGS sequence"/>
</dbReference>
<dbReference type="GO" id="GO:0033290">
    <property type="term" value="C:eukaryotic 48S preinitiation complex"/>
    <property type="evidence" value="ECO:0007669"/>
    <property type="project" value="UniProtKB-UniRule"/>
</dbReference>
<dbReference type="GO" id="GO:0003743">
    <property type="term" value="F:translation initiation factor activity"/>
    <property type="evidence" value="ECO:0007669"/>
    <property type="project" value="UniProtKB-UniRule"/>
</dbReference>
<dbReference type="InterPro" id="IPR046347">
    <property type="entry name" value="bZIP_sf"/>
</dbReference>
<keyword evidence="7" id="KW-0175">Coiled coil</keyword>
<dbReference type="InterPro" id="IPR013979">
    <property type="entry name" value="TIF_beta_prop-like"/>
</dbReference>
<feature type="compositionally biased region" description="Polar residues" evidence="8">
    <location>
        <begin position="1137"/>
        <end position="1162"/>
    </location>
</feature>
<dbReference type="Pfam" id="PF10297">
    <property type="entry name" value="Hap4_Hap_bind"/>
    <property type="match status" value="1"/>
</dbReference>
<feature type="region of interest" description="Disordered" evidence="8">
    <location>
        <begin position="1129"/>
        <end position="1165"/>
    </location>
</feature>
<dbReference type="GO" id="GO:0003723">
    <property type="term" value="F:RNA binding"/>
    <property type="evidence" value="ECO:0007669"/>
    <property type="project" value="UniProtKB-UniRule"/>
</dbReference>
<comment type="function">
    <text evidence="6">RNA-binding component of the eukaryotic translation initiation factor 3 (eIF-3) complex, which is involved in protein synthesis of a specialized repertoire of mRNAs and, together with other initiation factors, stimulates binding of mRNA and methionyl-tRNAi to the 40S ribosome. The eIF-3 complex specifically targets and initiates translation of a subset of mRNAs involved in cell proliferation.</text>
</comment>
<dbReference type="PANTHER" id="PTHR14068:SF0">
    <property type="entry name" value="EUKARYOTIC TRANSLATION INITIATION FACTOR 3 SUBUNIT B"/>
    <property type="match status" value="1"/>
</dbReference>
<evidence type="ECO:0000313" key="11">
    <source>
        <dbReference type="Proteomes" id="UP000567179"/>
    </source>
</evidence>
<evidence type="ECO:0000256" key="7">
    <source>
        <dbReference type="SAM" id="Coils"/>
    </source>
</evidence>
<dbReference type="SMART" id="SM00338">
    <property type="entry name" value="BRLZ"/>
    <property type="match status" value="1"/>
</dbReference>
<keyword evidence="3 6" id="KW-0694">RNA-binding</keyword>
<dbReference type="GO" id="GO:0031369">
    <property type="term" value="F:translation initiation factor binding"/>
    <property type="evidence" value="ECO:0007669"/>
    <property type="project" value="InterPro"/>
</dbReference>
<evidence type="ECO:0000259" key="9">
    <source>
        <dbReference type="PROSITE" id="PS00036"/>
    </source>
</evidence>
<comment type="subcellular location">
    <subcellularLocation>
        <location evidence="6">Cytoplasm</location>
    </subcellularLocation>
</comment>
<dbReference type="InterPro" id="IPR011400">
    <property type="entry name" value="EIF3B"/>
</dbReference>
<evidence type="ECO:0000313" key="10">
    <source>
        <dbReference type="EMBL" id="KAF5312505.1"/>
    </source>
</evidence>
<proteinExistence type="inferred from homology"/>
<feature type="compositionally biased region" description="Basic and acidic residues" evidence="8">
    <location>
        <begin position="833"/>
        <end position="842"/>
    </location>
</feature>
<dbReference type="EMBL" id="JAACJJ010000056">
    <property type="protein sequence ID" value="KAF5312505.1"/>
    <property type="molecule type" value="Genomic_DNA"/>
</dbReference>
<evidence type="ECO:0000256" key="5">
    <source>
        <dbReference type="ARBA" id="ARBA00023242"/>
    </source>
</evidence>
<feature type="domain" description="BZIP" evidence="9">
    <location>
        <begin position="750"/>
        <end position="764"/>
    </location>
</feature>
<dbReference type="CDD" id="cd14688">
    <property type="entry name" value="bZIP_YAP"/>
    <property type="match status" value="1"/>
</dbReference>
<protein>
    <recommendedName>
        <fullName evidence="6">Eukaryotic translation initiation factor 3 subunit B</fullName>
        <shortName evidence="6">eIF3b</shortName>
    </recommendedName>
    <alternativeName>
        <fullName evidence="6">Eukaryotic translation initiation factor 3 90 kDa subunit homolog</fullName>
        <shortName evidence="6">eIF3 p90</shortName>
    </alternativeName>
    <alternativeName>
        <fullName evidence="6">Translation initiation factor eIF3, p90 subunit homolog</fullName>
    </alternativeName>
</protein>
<gene>
    <name evidence="6" type="primary">PRT1</name>
    <name evidence="10" type="ORF">D9619_003259</name>
</gene>
<feature type="coiled-coil region" evidence="7">
    <location>
        <begin position="762"/>
        <end position="821"/>
    </location>
</feature>
<dbReference type="GO" id="GO:0016282">
    <property type="term" value="C:eukaryotic 43S preinitiation complex"/>
    <property type="evidence" value="ECO:0007669"/>
    <property type="project" value="UniProtKB-UniRule"/>
</dbReference>
<dbReference type="GO" id="GO:0005634">
    <property type="term" value="C:nucleus"/>
    <property type="evidence" value="ECO:0007669"/>
    <property type="project" value="InterPro"/>
</dbReference>
<keyword evidence="1 6" id="KW-0963">Cytoplasm</keyword>
<dbReference type="Gene3D" id="2.130.10.10">
    <property type="entry name" value="YVTN repeat-like/Quinoprotein amine dehydrogenase"/>
    <property type="match status" value="2"/>
</dbReference>
<dbReference type="SUPFAM" id="SSF82171">
    <property type="entry name" value="DPP6 N-terminal domain-like"/>
    <property type="match status" value="1"/>
</dbReference>
<reference evidence="10 11" key="1">
    <citation type="journal article" date="2020" name="ISME J.">
        <title>Uncovering the hidden diversity of litter-decomposition mechanisms in mushroom-forming fungi.</title>
        <authorList>
            <person name="Floudas D."/>
            <person name="Bentzer J."/>
            <person name="Ahren D."/>
            <person name="Johansson T."/>
            <person name="Persson P."/>
            <person name="Tunlid A."/>
        </authorList>
    </citation>
    <scope>NUCLEOTIDE SEQUENCE [LARGE SCALE GENOMIC DNA]</scope>
    <source>
        <strain evidence="10 11">CBS 101986</strain>
    </source>
</reference>
<accession>A0A8H5EU22</accession>
<dbReference type="OrthoDB" id="10250414at2759"/>
<feature type="region of interest" description="Disordered" evidence="8">
    <location>
        <begin position="821"/>
        <end position="901"/>
    </location>
</feature>
<organism evidence="10 11">
    <name type="scientific">Psilocybe cf. subviscida</name>
    <dbReference type="NCBI Taxonomy" id="2480587"/>
    <lineage>
        <taxon>Eukaryota</taxon>
        <taxon>Fungi</taxon>
        <taxon>Dikarya</taxon>
        <taxon>Basidiomycota</taxon>
        <taxon>Agaricomycotina</taxon>
        <taxon>Agaricomycetes</taxon>
        <taxon>Agaricomycetidae</taxon>
        <taxon>Agaricales</taxon>
        <taxon>Agaricineae</taxon>
        <taxon>Strophariaceae</taxon>
        <taxon>Psilocybe</taxon>
    </lineage>
</organism>
<dbReference type="InterPro" id="IPR018287">
    <property type="entry name" value="Hap4_TF_heteromerisation"/>
</dbReference>
<dbReference type="Pfam" id="PF00170">
    <property type="entry name" value="bZIP_1"/>
    <property type="match status" value="1"/>
</dbReference>
<evidence type="ECO:0000256" key="2">
    <source>
        <dbReference type="ARBA" id="ARBA00022540"/>
    </source>
</evidence>
<dbReference type="PROSITE" id="PS00036">
    <property type="entry name" value="BZIP_BASIC"/>
    <property type="match status" value="1"/>
</dbReference>
<evidence type="ECO:0000256" key="4">
    <source>
        <dbReference type="ARBA" id="ARBA00022917"/>
    </source>
</evidence>
<evidence type="ECO:0000256" key="8">
    <source>
        <dbReference type="SAM" id="MobiDB-lite"/>
    </source>
</evidence>
<keyword evidence="5" id="KW-0539">Nucleus</keyword>
<comment type="subunit">
    <text evidence="6">Component of the eukaryotic translation initiation factor 3 (eIF-3) complex.</text>
</comment>
<dbReference type="FunFam" id="2.130.10.10:FF:000947">
    <property type="entry name" value="Eukaryotic translation initiation factor 3 subunit B"/>
    <property type="match status" value="1"/>
</dbReference>
<keyword evidence="11" id="KW-1185">Reference proteome</keyword>
<name>A0A8H5EU22_9AGAR</name>
<evidence type="ECO:0000256" key="6">
    <source>
        <dbReference type="HAMAP-Rule" id="MF_03001"/>
    </source>
</evidence>
<dbReference type="InterPro" id="IPR004827">
    <property type="entry name" value="bZIP"/>
</dbReference>
<comment type="similarity">
    <text evidence="6">Belongs to the eIF-3 subunit B family.</text>
</comment>
<dbReference type="SUPFAM" id="SSF57959">
    <property type="entry name" value="Leucine zipper domain"/>
    <property type="match status" value="1"/>
</dbReference>
<dbReference type="AlphaFoldDB" id="A0A8H5EU22"/>
<dbReference type="PANTHER" id="PTHR14068">
    <property type="entry name" value="EUKARYOTIC TRANSLATION INITIATION FACTOR 3 EIF3 -RELATED"/>
    <property type="match status" value="1"/>
</dbReference>
<keyword evidence="2 6" id="KW-0396">Initiation factor</keyword>
<evidence type="ECO:0000256" key="1">
    <source>
        <dbReference type="ARBA" id="ARBA00022490"/>
    </source>
</evidence>
<keyword evidence="4 6" id="KW-0648">Protein biosynthesis</keyword>
<dbReference type="HAMAP" id="MF_03001">
    <property type="entry name" value="eIF3b"/>
    <property type="match status" value="1"/>
</dbReference>